<reference evidence="2" key="1">
    <citation type="submission" date="2020-02" db="EMBL/GenBank/DDBJ databases">
        <authorList>
            <person name="Meier V. D."/>
        </authorList>
    </citation>
    <scope>NUCLEOTIDE SEQUENCE</scope>
    <source>
        <strain evidence="2">AVDCRST_MAG68</strain>
    </source>
</reference>
<evidence type="ECO:0000313" key="2">
    <source>
        <dbReference type="EMBL" id="CAA9303619.1"/>
    </source>
</evidence>
<evidence type="ECO:0000256" key="1">
    <source>
        <dbReference type="SAM" id="MobiDB-lite"/>
    </source>
</evidence>
<organism evidence="2">
    <name type="scientific">uncultured Gemmatimonadota bacterium</name>
    <dbReference type="NCBI Taxonomy" id="203437"/>
    <lineage>
        <taxon>Bacteria</taxon>
        <taxon>Pseudomonadati</taxon>
        <taxon>Gemmatimonadota</taxon>
        <taxon>environmental samples</taxon>
    </lineage>
</organism>
<proteinExistence type="predicted"/>
<feature type="compositionally biased region" description="Basic and acidic residues" evidence="1">
    <location>
        <begin position="106"/>
        <end position="127"/>
    </location>
</feature>
<feature type="non-terminal residue" evidence="2">
    <location>
        <position position="1"/>
    </location>
</feature>
<feature type="compositionally biased region" description="Gly residues" evidence="1">
    <location>
        <begin position="95"/>
        <end position="104"/>
    </location>
</feature>
<dbReference type="EMBL" id="CADCTW010000039">
    <property type="protein sequence ID" value="CAA9303619.1"/>
    <property type="molecule type" value="Genomic_DNA"/>
</dbReference>
<feature type="region of interest" description="Disordered" evidence="1">
    <location>
        <begin position="1"/>
        <end position="136"/>
    </location>
</feature>
<dbReference type="AlphaFoldDB" id="A0A6J4KEB9"/>
<feature type="non-terminal residue" evidence="2">
    <location>
        <position position="206"/>
    </location>
</feature>
<protein>
    <submittedName>
        <fullName evidence="2">Uncharacterized protein</fullName>
    </submittedName>
</protein>
<name>A0A6J4KEB9_9BACT</name>
<accession>A0A6J4KEB9</accession>
<sequence length="206" mass="21081">GNCTPVRAGHDGGLGARVRGLRDQPAGVPGAPRALHGAHRGGHAAAGAHDGRRDHHARSGAGRAGAGRERDADPSGGDDVGPGGARRGRREGARVPGGGRAGGGHLRRDVRARPARDFGRPPAHEQRAGVPGGGARLRGARALRGRARVPRRRPDHGVRQRTRGVRPPHLRAAGGVRAARAGGVVLALRQGRSGRLLRVGSGRSGV</sequence>
<gene>
    <name evidence="2" type="ORF">AVDCRST_MAG68-872</name>
</gene>